<dbReference type="AlphaFoldDB" id="A0A0J1BC02"/>
<evidence type="ECO:0000313" key="1">
    <source>
        <dbReference type="EMBL" id="KLU04147.1"/>
    </source>
</evidence>
<keyword evidence="2" id="KW-1185">Reference proteome</keyword>
<organism evidence="1 2">
    <name type="scientific">Rhodopirellula islandica</name>
    <dbReference type="NCBI Taxonomy" id="595434"/>
    <lineage>
        <taxon>Bacteria</taxon>
        <taxon>Pseudomonadati</taxon>
        <taxon>Planctomycetota</taxon>
        <taxon>Planctomycetia</taxon>
        <taxon>Pirellulales</taxon>
        <taxon>Pirellulaceae</taxon>
        <taxon>Rhodopirellula</taxon>
    </lineage>
</organism>
<dbReference type="EMBL" id="LECT01000029">
    <property type="protein sequence ID" value="KLU04147.1"/>
    <property type="molecule type" value="Genomic_DNA"/>
</dbReference>
<evidence type="ECO:0000313" key="2">
    <source>
        <dbReference type="Proteomes" id="UP000036367"/>
    </source>
</evidence>
<comment type="caution">
    <text evidence="1">The sequence shown here is derived from an EMBL/GenBank/DDBJ whole genome shotgun (WGS) entry which is preliminary data.</text>
</comment>
<name>A0A0J1BC02_RHOIS</name>
<dbReference type="PATRIC" id="fig|595434.4.peg.3548"/>
<protein>
    <submittedName>
        <fullName evidence="1">Uncharacterized protein</fullName>
    </submittedName>
</protein>
<accession>A0A0J1BC02</accession>
<sequence length="41" mass="4609">MAFQGRRCNFDGIPGASSLTATVWEDHRTIGVVCWKDLALW</sequence>
<gene>
    <name evidence="1" type="ORF">RISK_003733</name>
</gene>
<dbReference type="Proteomes" id="UP000036367">
    <property type="component" value="Unassembled WGS sequence"/>
</dbReference>
<reference evidence="1" key="1">
    <citation type="submission" date="2015-05" db="EMBL/GenBank/DDBJ databases">
        <title>Permanent draft genome of Rhodopirellula islandicus K833.</title>
        <authorList>
            <person name="Kizina J."/>
            <person name="Richter M."/>
            <person name="Glockner F.O."/>
            <person name="Harder J."/>
        </authorList>
    </citation>
    <scope>NUCLEOTIDE SEQUENCE [LARGE SCALE GENOMIC DNA]</scope>
    <source>
        <strain evidence="1">K833</strain>
    </source>
</reference>
<proteinExistence type="predicted"/>